<dbReference type="Pfam" id="PF02624">
    <property type="entry name" value="YcaO"/>
    <property type="match status" value="1"/>
</dbReference>
<feature type="domain" description="YcaO" evidence="1">
    <location>
        <begin position="46"/>
        <end position="363"/>
    </location>
</feature>
<proteinExistence type="predicted"/>
<dbReference type="Gene3D" id="3.30.1330.230">
    <property type="match status" value="1"/>
</dbReference>
<evidence type="ECO:0000313" key="2">
    <source>
        <dbReference type="EMBL" id="MBP1861547.1"/>
    </source>
</evidence>
<dbReference type="PANTHER" id="PTHR37809:SF1">
    <property type="entry name" value="RIBOSOMAL PROTEIN S12 METHYLTHIOTRANSFERASE ACCESSORY FACTOR YCAO"/>
    <property type="match status" value="1"/>
</dbReference>
<dbReference type="Proteomes" id="UP000823786">
    <property type="component" value="Unassembled WGS sequence"/>
</dbReference>
<evidence type="ECO:0000313" key="3">
    <source>
        <dbReference type="Proteomes" id="UP000823786"/>
    </source>
</evidence>
<dbReference type="EMBL" id="JAGGJV010000011">
    <property type="protein sequence ID" value="MBP1861547.1"/>
    <property type="molecule type" value="Genomic_DNA"/>
</dbReference>
<protein>
    <submittedName>
        <fullName evidence="2">Thiazole/oxazole-forming peptide maturase SagD family component</fullName>
    </submittedName>
</protein>
<reference evidence="2 3" key="1">
    <citation type="submission" date="2021-03" db="EMBL/GenBank/DDBJ databases">
        <title>Genomic Encyclopedia of Type Strains, Phase IV (KMG-IV): sequencing the most valuable type-strain genomes for metagenomic binning, comparative biology and taxonomic classification.</title>
        <authorList>
            <person name="Goeker M."/>
        </authorList>
    </citation>
    <scope>NUCLEOTIDE SEQUENCE [LARGE SCALE GENOMIC DNA]</scope>
    <source>
        <strain evidence="2 3">DSM 26427</strain>
    </source>
</reference>
<accession>A0ABS4EUE0</accession>
<name>A0ABS4EUE0_9HYPH</name>
<dbReference type="InterPro" id="IPR003776">
    <property type="entry name" value="YcaO-like_dom"/>
</dbReference>
<dbReference type="PROSITE" id="PS51664">
    <property type="entry name" value="YCAO"/>
    <property type="match status" value="1"/>
</dbReference>
<organism evidence="2 3">
    <name type="scientific">Rhizobium herbae</name>
    <dbReference type="NCBI Taxonomy" id="508661"/>
    <lineage>
        <taxon>Bacteria</taxon>
        <taxon>Pseudomonadati</taxon>
        <taxon>Pseudomonadota</taxon>
        <taxon>Alphaproteobacteria</taxon>
        <taxon>Hyphomicrobiales</taxon>
        <taxon>Rhizobiaceae</taxon>
        <taxon>Rhizobium/Agrobacterium group</taxon>
        <taxon>Rhizobium</taxon>
    </lineage>
</organism>
<keyword evidence="3" id="KW-1185">Reference proteome</keyword>
<dbReference type="PANTHER" id="PTHR37809">
    <property type="entry name" value="RIBOSOMAL PROTEIN S12 METHYLTHIOTRANSFERASE ACCESSORY FACTOR YCAO"/>
    <property type="match status" value="1"/>
</dbReference>
<dbReference type="RefSeq" id="WP_209855969.1">
    <property type="nucleotide sequence ID" value="NZ_JAGGJV010000011.1"/>
</dbReference>
<gene>
    <name evidence="2" type="ORF">J2Z75_005076</name>
</gene>
<evidence type="ECO:0000259" key="1">
    <source>
        <dbReference type="PROSITE" id="PS51664"/>
    </source>
</evidence>
<comment type="caution">
    <text evidence="2">The sequence shown here is derived from an EMBL/GenBank/DDBJ whole genome shotgun (WGS) entry which is preliminary data.</text>
</comment>
<sequence>MSNAQSLRRMAARLTGIQTIRPPGAPGAVIVMALLPQANRPMTFAGCNLDATQAFQACVGEAAEFLAQSDPRAATAMPVPDDAITVSEVSAAQQPQQWLRAMTFPEGRLVSLPAASCCYLPESAHLDISTGCAAGRSIEEALLHAMCEIIERDAARRWWGGSHAARGIDASHPALMEAIAWLTHARRAVCDRDVILLDIGGDAVIPVIAAASFLKNGKGFVLATAAHPDITRAATGAVRELVQMEFGLLLATIKRDRAGPFGLGQTDLRHLRRAETVDPGFPALKSLAPTVWCHDQPHAQTDPAVIARRLIDRGHQVFAARLSSDPFLPVVRMLVTHMPIAMRANTLTYNDGLWNGVSATELY</sequence>